<organism evidence="2 3">
    <name type="scientific">Myroides marinus</name>
    <dbReference type="NCBI Taxonomy" id="703342"/>
    <lineage>
        <taxon>Bacteria</taxon>
        <taxon>Pseudomonadati</taxon>
        <taxon>Bacteroidota</taxon>
        <taxon>Flavobacteriia</taxon>
        <taxon>Flavobacteriales</taxon>
        <taxon>Flavobacteriaceae</taxon>
        <taxon>Myroides</taxon>
    </lineage>
</organism>
<feature type="signal peptide" evidence="1">
    <location>
        <begin position="1"/>
        <end position="24"/>
    </location>
</feature>
<evidence type="ECO:0000313" key="2">
    <source>
        <dbReference type="EMBL" id="KZE82850.1"/>
    </source>
</evidence>
<dbReference type="Pfam" id="PF20130">
    <property type="entry name" value="DUF6520"/>
    <property type="match status" value="1"/>
</dbReference>
<keyword evidence="1" id="KW-0732">Signal</keyword>
<dbReference type="RefSeq" id="WP_038987614.1">
    <property type="nucleotide sequence ID" value="NZ_JWJO01000055.1"/>
</dbReference>
<dbReference type="OrthoDB" id="1452574at2"/>
<protein>
    <submittedName>
        <fullName evidence="2">Uncharacterized protein</fullName>
    </submittedName>
</protein>
<evidence type="ECO:0000313" key="3">
    <source>
        <dbReference type="Proteomes" id="UP000076630"/>
    </source>
</evidence>
<dbReference type="Proteomes" id="UP000076630">
    <property type="component" value="Unassembled WGS sequence"/>
</dbReference>
<comment type="caution">
    <text evidence="2">The sequence shown here is derived from an EMBL/GenBank/DDBJ whole genome shotgun (WGS) entry which is preliminary data.</text>
</comment>
<dbReference type="EMBL" id="LQNU01000042">
    <property type="protein sequence ID" value="KZE82850.1"/>
    <property type="molecule type" value="Genomic_DNA"/>
</dbReference>
<sequence length="96" mass="10298">MKKFLKSAGLPIGVFALAIGSAFATNAMKSPLAIELGYQKIDEDGFECSVPRAMCSDTGTVFCTWTVGTTTHRLYGKQTVPDVGTVCTKTLYQITP</sequence>
<keyword evidence="3" id="KW-1185">Reference proteome</keyword>
<proteinExistence type="predicted"/>
<dbReference type="InterPro" id="IPR045391">
    <property type="entry name" value="DUF6520"/>
</dbReference>
<name>A0A164A1V7_9FLAO</name>
<accession>A0A164A1V7</accession>
<reference evidence="2 3" key="1">
    <citation type="submission" date="2016-01" db="EMBL/GenBank/DDBJ databases">
        <title>Whole genome sequencing of Myroides marinus L41.</title>
        <authorList>
            <person name="Hong K.W."/>
        </authorList>
    </citation>
    <scope>NUCLEOTIDE SEQUENCE [LARGE SCALE GENOMIC DNA]</scope>
    <source>
        <strain evidence="2 3">L41</strain>
    </source>
</reference>
<feature type="chain" id="PRO_5007848486" evidence="1">
    <location>
        <begin position="25"/>
        <end position="96"/>
    </location>
</feature>
<evidence type="ECO:0000256" key="1">
    <source>
        <dbReference type="SAM" id="SignalP"/>
    </source>
</evidence>
<dbReference type="AlphaFoldDB" id="A0A164A1V7"/>
<gene>
    <name evidence="2" type="ORF">AV926_06335</name>
</gene>